<dbReference type="OrthoDB" id="9802554at2"/>
<comment type="catalytic activity">
    <reaction evidence="3 4">
        <text>N-[(R)-4-phosphopantothenoyl]-L-cysteine + H(+) = (R)-4'-phosphopantetheine + CO2</text>
        <dbReference type="Rhea" id="RHEA:16793"/>
        <dbReference type="ChEBI" id="CHEBI:15378"/>
        <dbReference type="ChEBI" id="CHEBI:16526"/>
        <dbReference type="ChEBI" id="CHEBI:59458"/>
        <dbReference type="ChEBI" id="CHEBI:61723"/>
        <dbReference type="EC" id="4.1.1.36"/>
    </reaction>
</comment>
<comment type="function">
    <text evidence="3">Catalyzes two sequential steps in the biosynthesis of coenzyme A. In the first step cysteine is conjugated to 4'-phosphopantothenate to form 4-phosphopantothenoylcysteine. In the second step the latter compound is decarboxylated to form 4'-phosphopantotheine.</text>
</comment>
<dbReference type="InterPro" id="IPR007085">
    <property type="entry name" value="DNA/pantothenate-metab_flavo_C"/>
</dbReference>
<feature type="binding site" evidence="3">
    <location>
        <position position="364"/>
    </location>
    <ligand>
        <name>CTP</name>
        <dbReference type="ChEBI" id="CHEBI:37563"/>
    </ligand>
</feature>
<dbReference type="SUPFAM" id="SSF52507">
    <property type="entry name" value="Homo-oligomeric flavin-containing Cys decarboxylases, HFCD"/>
    <property type="match status" value="1"/>
</dbReference>
<protein>
    <recommendedName>
        <fullName evidence="3">Coenzyme A biosynthesis bifunctional protein CoaBC</fullName>
    </recommendedName>
    <alternativeName>
        <fullName evidence="3">DNA/pantothenate metabolism flavoprotein</fullName>
    </alternativeName>
    <alternativeName>
        <fullName evidence="3">Phosphopantothenoylcysteine synthetase/decarboxylase</fullName>
        <shortName evidence="3">PPCS-PPCDC</shortName>
    </alternativeName>
    <domain>
        <recommendedName>
            <fullName evidence="3">Phosphopantothenoylcysteine decarboxylase</fullName>
            <shortName evidence="3">PPC decarboxylase</shortName>
            <shortName evidence="3">PPC-DC</shortName>
            <ecNumber evidence="3">4.1.1.36</ecNumber>
        </recommendedName>
        <alternativeName>
            <fullName evidence="3">CoaC</fullName>
        </alternativeName>
    </domain>
    <domain>
        <recommendedName>
            <fullName evidence="3">Phosphopantothenate--cysteine ligase</fullName>
            <ecNumber evidence="3">6.3.2.5</ecNumber>
        </recommendedName>
        <alternativeName>
            <fullName evidence="3">CoaB</fullName>
        </alternativeName>
        <alternativeName>
            <fullName evidence="3">Phosphopantothenoylcysteine synthetase</fullName>
            <shortName evidence="3">PPC synthetase</shortName>
            <shortName evidence="3">PPC-S</shortName>
        </alternativeName>
    </domain>
</protein>
<evidence type="ECO:0000256" key="4">
    <source>
        <dbReference type="RuleBase" id="RU364078"/>
    </source>
</evidence>
<comment type="catalytic activity">
    <reaction evidence="3 4">
        <text>(R)-4'-phosphopantothenate + L-cysteine + CTP = N-[(R)-4-phosphopantothenoyl]-L-cysteine + CMP + diphosphate + H(+)</text>
        <dbReference type="Rhea" id="RHEA:19397"/>
        <dbReference type="ChEBI" id="CHEBI:10986"/>
        <dbReference type="ChEBI" id="CHEBI:15378"/>
        <dbReference type="ChEBI" id="CHEBI:33019"/>
        <dbReference type="ChEBI" id="CHEBI:35235"/>
        <dbReference type="ChEBI" id="CHEBI:37563"/>
        <dbReference type="ChEBI" id="CHEBI:59458"/>
        <dbReference type="ChEBI" id="CHEBI:60377"/>
        <dbReference type="EC" id="6.3.2.5"/>
    </reaction>
</comment>
<dbReference type="GO" id="GO:0071513">
    <property type="term" value="C:phosphopantothenoylcysteine decarboxylase complex"/>
    <property type="evidence" value="ECO:0007669"/>
    <property type="project" value="TreeGrafter"/>
</dbReference>
<dbReference type="InterPro" id="IPR005252">
    <property type="entry name" value="CoaBC"/>
</dbReference>
<dbReference type="EC" id="6.3.2.5" evidence="3"/>
<feature type="binding site" evidence="3">
    <location>
        <position position="305"/>
    </location>
    <ligand>
        <name>CTP</name>
        <dbReference type="ChEBI" id="CHEBI:37563"/>
    </ligand>
</feature>
<keyword evidence="3" id="KW-0479">Metal-binding</keyword>
<comment type="function">
    <text evidence="4">Catalyzes two steps in the biosynthesis of coenzyme A. In the first step cysteine is conjugated to 4'-phosphopantothenate to form 4-phosphopantothenoylcysteine, in the latter compound is decarboxylated to form 4'-phosphopantotheine.</text>
</comment>
<keyword evidence="3" id="KW-0511">Multifunctional enzyme</keyword>
<dbReference type="PANTHER" id="PTHR14359">
    <property type="entry name" value="HOMO-OLIGOMERIC FLAVIN CONTAINING CYS DECARBOXYLASE FAMILY"/>
    <property type="match status" value="1"/>
</dbReference>
<dbReference type="AlphaFoldDB" id="A0A4Y8VUX2"/>
<keyword evidence="3" id="KW-0460">Magnesium</keyword>
<dbReference type="PANTHER" id="PTHR14359:SF6">
    <property type="entry name" value="PHOSPHOPANTOTHENOYLCYSTEINE DECARBOXYLASE"/>
    <property type="match status" value="1"/>
</dbReference>
<dbReference type="HAMAP" id="MF_02225">
    <property type="entry name" value="CoaBC"/>
    <property type="match status" value="1"/>
</dbReference>
<evidence type="ECO:0000259" key="6">
    <source>
        <dbReference type="Pfam" id="PF04127"/>
    </source>
</evidence>
<dbReference type="SUPFAM" id="SSF102645">
    <property type="entry name" value="CoaB-like"/>
    <property type="match status" value="1"/>
</dbReference>
<comment type="cofactor">
    <cofactor evidence="3">
        <name>Mg(2+)</name>
        <dbReference type="ChEBI" id="CHEBI:18420"/>
    </cofactor>
</comment>
<dbReference type="RefSeq" id="WP_134842661.1">
    <property type="nucleotide sequence ID" value="NZ_SGVY01000004.1"/>
</dbReference>
<feature type="binding site" evidence="3">
    <location>
        <position position="368"/>
    </location>
    <ligand>
        <name>CTP</name>
        <dbReference type="ChEBI" id="CHEBI:37563"/>
    </ligand>
</feature>
<evidence type="ECO:0000256" key="2">
    <source>
        <dbReference type="ARBA" id="ARBA00023239"/>
    </source>
</evidence>
<comment type="similarity">
    <text evidence="3 4">In the C-terminal section; belongs to the PPC synthetase family.</text>
</comment>
<accession>A0A4Y8VUX2</accession>
<dbReference type="EC" id="4.1.1.36" evidence="3"/>
<evidence type="ECO:0000313" key="8">
    <source>
        <dbReference type="Proteomes" id="UP000297872"/>
    </source>
</evidence>
<dbReference type="Gene3D" id="3.40.50.1950">
    <property type="entry name" value="Flavin prenyltransferase-like"/>
    <property type="match status" value="1"/>
</dbReference>
<keyword evidence="1 3" id="KW-0210">Decarboxylase</keyword>
<dbReference type="NCBIfam" id="TIGR00521">
    <property type="entry name" value="coaBC_dfp"/>
    <property type="match status" value="1"/>
</dbReference>
<dbReference type="InterPro" id="IPR036551">
    <property type="entry name" value="Flavin_trans-like"/>
</dbReference>
<feature type="region of interest" description="Phosphopantothenoylcysteine decarboxylase" evidence="3">
    <location>
        <begin position="1"/>
        <end position="206"/>
    </location>
</feature>
<dbReference type="Pfam" id="PF04127">
    <property type="entry name" value="DFP"/>
    <property type="match status" value="1"/>
</dbReference>
<dbReference type="UniPathway" id="UPA00241">
    <property type="reaction ID" value="UER00353"/>
</dbReference>
<evidence type="ECO:0000256" key="3">
    <source>
        <dbReference type="HAMAP-Rule" id="MF_02225"/>
    </source>
</evidence>
<comment type="caution">
    <text evidence="3">Lacks conserved residue(s) required for the propagation of feature annotation.</text>
</comment>
<dbReference type="Pfam" id="PF02441">
    <property type="entry name" value="Flavoprotein"/>
    <property type="match status" value="1"/>
</dbReference>
<comment type="similarity">
    <text evidence="3 4">In the N-terminal section; belongs to the HFCD (homo-oligomeric flavin containing Cys decarboxylase) superfamily.</text>
</comment>
<comment type="cofactor">
    <cofactor evidence="3">
        <name>FMN</name>
        <dbReference type="ChEBI" id="CHEBI:58210"/>
    </cofactor>
    <text evidence="3">Binds 1 FMN per subunit.</text>
</comment>
<evidence type="ECO:0000259" key="5">
    <source>
        <dbReference type="Pfam" id="PF02441"/>
    </source>
</evidence>
<dbReference type="Proteomes" id="UP000297872">
    <property type="component" value="Unassembled WGS sequence"/>
</dbReference>
<reference evidence="7 8" key="1">
    <citation type="submission" date="2019-02" db="EMBL/GenBank/DDBJ databases">
        <title>Draft Genome Sequence of the Prevotella sp. BCRC 81118, Isolated from Human Feces.</title>
        <authorList>
            <person name="Huang C.-H."/>
        </authorList>
    </citation>
    <scope>NUCLEOTIDE SEQUENCE [LARGE SCALE GENOMIC DNA]</scope>
    <source>
        <strain evidence="7 8">BCRC 81118</strain>
    </source>
</reference>
<feature type="binding site" evidence="3">
    <location>
        <position position="350"/>
    </location>
    <ligand>
        <name>CTP</name>
        <dbReference type="ChEBI" id="CHEBI:37563"/>
    </ligand>
</feature>
<dbReference type="Gene3D" id="3.40.50.10300">
    <property type="entry name" value="CoaB-like"/>
    <property type="match status" value="1"/>
</dbReference>
<proteinExistence type="inferred from homology"/>
<dbReference type="InterPro" id="IPR035929">
    <property type="entry name" value="CoaB-like_sf"/>
</dbReference>
<comment type="pathway">
    <text evidence="3 4">Cofactor biosynthesis; coenzyme A biosynthesis; CoA from (R)-pantothenate: step 2/5.</text>
</comment>
<sequence length="423" mass="46434">MLKGKKIVLGITGSIAAYKACLIIRGFIKRGAKVQVVITPAGKEFITPITLSALTHKPVVSEFFSQRDGTWNSHVDLGLWADAMVIAPCTASTMGKMANGIADNMLITTYLSMKAPVFLAPAMDLDMYKHPSTQANMARLKEYGNIIIESASGFLASGLEGKGRMEEPEVIVDYIDQYFDLLDGMKDGNKEGMKDCIKGKDLMGKRILITAGPTYEKIDPVRFIGNYSSGKMGFAVAEECRQRGADVTLVAGPVSLSCHEDIHRIDVESCEEMYQAATKAFEGKTDGNSTGSKMDAAILCAAVADFKPTEVADRKIKREKDDLILRLEPTHDIAAALGQMKQEDQHIVAFALETNDEETNAEKKRIKKNADFIVLNSTRNPGTTFRTDENQITIISEKGKIEYEKKPKTEVAADIIDELAKLF</sequence>
<dbReference type="InterPro" id="IPR003382">
    <property type="entry name" value="Flavoprotein"/>
</dbReference>
<feature type="region of interest" description="Phosphopantothenate--cysteine ligase" evidence="3">
    <location>
        <begin position="207"/>
        <end position="423"/>
    </location>
</feature>
<organism evidence="7 8">
    <name type="scientific">Segatella hominis</name>
    <dbReference type="NCBI Taxonomy" id="2518605"/>
    <lineage>
        <taxon>Bacteria</taxon>
        <taxon>Pseudomonadati</taxon>
        <taxon>Bacteroidota</taxon>
        <taxon>Bacteroidia</taxon>
        <taxon>Bacteroidales</taxon>
        <taxon>Prevotellaceae</taxon>
        <taxon>Segatella</taxon>
    </lineage>
</organism>
<keyword evidence="3 4" id="KW-0436">Ligase</keyword>
<keyword evidence="2 3" id="KW-0456">Lyase</keyword>
<keyword evidence="3 4" id="KW-0288">FMN</keyword>
<dbReference type="GO" id="GO:0046872">
    <property type="term" value="F:metal ion binding"/>
    <property type="evidence" value="ECO:0007669"/>
    <property type="project" value="UniProtKB-KW"/>
</dbReference>
<feature type="domain" description="DNA/pantothenate metabolism flavoprotein C-terminal" evidence="6">
    <location>
        <begin position="202"/>
        <end position="421"/>
    </location>
</feature>
<dbReference type="GO" id="GO:0015941">
    <property type="term" value="P:pantothenate catabolic process"/>
    <property type="evidence" value="ECO:0007669"/>
    <property type="project" value="InterPro"/>
</dbReference>
<dbReference type="GeneID" id="302994165"/>
<dbReference type="GO" id="GO:0004632">
    <property type="term" value="F:phosphopantothenate--cysteine ligase activity"/>
    <property type="evidence" value="ECO:0007669"/>
    <property type="project" value="UniProtKB-UniRule"/>
</dbReference>
<dbReference type="EMBL" id="SGVY01000004">
    <property type="protein sequence ID" value="TFH84227.1"/>
    <property type="molecule type" value="Genomic_DNA"/>
</dbReference>
<evidence type="ECO:0000313" key="7">
    <source>
        <dbReference type="EMBL" id="TFH84227.1"/>
    </source>
</evidence>
<evidence type="ECO:0000256" key="1">
    <source>
        <dbReference type="ARBA" id="ARBA00022793"/>
    </source>
</evidence>
<comment type="caution">
    <text evidence="7">The sequence shown here is derived from an EMBL/GenBank/DDBJ whole genome shotgun (WGS) entry which is preliminary data.</text>
</comment>
<comment type="pathway">
    <text evidence="3 4">Cofactor biosynthesis; coenzyme A biosynthesis; CoA from (R)-pantothenate: step 3/5.</text>
</comment>
<dbReference type="GO" id="GO:0004633">
    <property type="term" value="F:phosphopantothenoylcysteine decarboxylase activity"/>
    <property type="evidence" value="ECO:0007669"/>
    <property type="project" value="UniProtKB-UniRule"/>
</dbReference>
<keyword evidence="3 4" id="KW-0285">Flavoprotein</keyword>
<feature type="binding site" evidence="3">
    <location>
        <position position="315"/>
    </location>
    <ligand>
        <name>CTP</name>
        <dbReference type="ChEBI" id="CHEBI:37563"/>
    </ligand>
</feature>
<gene>
    <name evidence="3 7" type="primary">coaBC</name>
    <name evidence="7" type="ORF">EXN75_02495</name>
</gene>
<dbReference type="GO" id="GO:0015937">
    <property type="term" value="P:coenzyme A biosynthetic process"/>
    <property type="evidence" value="ECO:0007669"/>
    <property type="project" value="UniProtKB-UniRule"/>
</dbReference>
<name>A0A4Y8VUX2_9BACT</name>
<keyword evidence="8" id="KW-1185">Reference proteome</keyword>
<feature type="domain" description="Flavoprotein" evidence="5">
    <location>
        <begin position="5"/>
        <end position="177"/>
    </location>
</feature>
<dbReference type="GO" id="GO:0010181">
    <property type="term" value="F:FMN binding"/>
    <property type="evidence" value="ECO:0007669"/>
    <property type="project" value="UniProtKB-UniRule"/>
</dbReference>